<dbReference type="Gene3D" id="1.10.274.60">
    <property type="entry name" value="Spidroin, repetitive domain"/>
    <property type="match status" value="1"/>
</dbReference>
<proteinExistence type="predicted"/>
<accession>A0A8X6MNX9</accession>
<dbReference type="InterPro" id="IPR043070">
    <property type="entry name" value="Spidroin_repeat"/>
</dbReference>
<organism evidence="2 3">
    <name type="scientific">Nephila pilipes</name>
    <name type="common">Giant wood spider</name>
    <name type="synonym">Nephila maculata</name>
    <dbReference type="NCBI Taxonomy" id="299642"/>
    <lineage>
        <taxon>Eukaryota</taxon>
        <taxon>Metazoa</taxon>
        <taxon>Ecdysozoa</taxon>
        <taxon>Arthropoda</taxon>
        <taxon>Chelicerata</taxon>
        <taxon>Arachnida</taxon>
        <taxon>Araneae</taxon>
        <taxon>Araneomorphae</taxon>
        <taxon>Entelegynae</taxon>
        <taxon>Araneoidea</taxon>
        <taxon>Nephilidae</taxon>
        <taxon>Nephila</taxon>
    </lineage>
</organism>
<protein>
    <submittedName>
        <fullName evidence="2">Uncharacterized protein</fullName>
    </submittedName>
</protein>
<comment type="caution">
    <text evidence="2">The sequence shown here is derived from an EMBL/GenBank/DDBJ whole genome shotgun (WGS) entry which is preliminary data.</text>
</comment>
<evidence type="ECO:0000313" key="3">
    <source>
        <dbReference type="Proteomes" id="UP000887013"/>
    </source>
</evidence>
<keyword evidence="3" id="KW-1185">Reference proteome</keyword>
<keyword evidence="1" id="KW-0472">Membrane</keyword>
<dbReference type="AlphaFoldDB" id="A0A8X6MNX9"/>
<feature type="transmembrane region" description="Helical" evidence="1">
    <location>
        <begin position="7"/>
        <end position="25"/>
    </location>
</feature>
<sequence>MLRTRKVNFLEVILIVFRIFVNFSADAALATGNSVDRSFEPPNMPFAPPDHLPPIASNITNAVSITVGPAAESFVGAFVQNVESSMALTQLLDLSQTTGQQYAQFLYKYCLSWLLKMGVLNGRIAAEFATRPVAQNFPNLPLSTMSRVYGNIAARFLFSVEILNRENAELLGTEYAKMLEKSAKRYGYSQPDSKCVAIFEGLSNFSSFVTPMTPEKAWKLTLTYGIVFLFEAIEYGSTNYCIF</sequence>
<keyword evidence="1" id="KW-1133">Transmembrane helix</keyword>
<name>A0A8X6MNX9_NEPPI</name>
<evidence type="ECO:0000313" key="2">
    <source>
        <dbReference type="EMBL" id="GFS70197.1"/>
    </source>
</evidence>
<reference evidence="2" key="1">
    <citation type="submission" date="2020-08" db="EMBL/GenBank/DDBJ databases">
        <title>Multicomponent nature underlies the extraordinary mechanical properties of spider dragline silk.</title>
        <authorList>
            <person name="Kono N."/>
            <person name="Nakamura H."/>
            <person name="Mori M."/>
            <person name="Yoshida Y."/>
            <person name="Ohtoshi R."/>
            <person name="Malay A.D."/>
            <person name="Moran D.A.P."/>
            <person name="Tomita M."/>
            <person name="Numata K."/>
            <person name="Arakawa K."/>
        </authorList>
    </citation>
    <scope>NUCLEOTIDE SEQUENCE</scope>
</reference>
<dbReference type="EMBL" id="BMAW01000669">
    <property type="protein sequence ID" value="GFS70197.1"/>
    <property type="molecule type" value="Genomic_DNA"/>
</dbReference>
<evidence type="ECO:0000256" key="1">
    <source>
        <dbReference type="SAM" id="Phobius"/>
    </source>
</evidence>
<gene>
    <name evidence="2" type="primary">NCL1_37627</name>
    <name evidence="2" type="ORF">NPIL_511211</name>
</gene>
<dbReference type="Proteomes" id="UP000887013">
    <property type="component" value="Unassembled WGS sequence"/>
</dbReference>
<keyword evidence="1" id="KW-0812">Transmembrane</keyword>